<protein>
    <recommendedName>
        <fullName evidence="4">DUF4283 domain-containing protein</fullName>
    </recommendedName>
</protein>
<accession>A0ABQ7DJ39</accession>
<evidence type="ECO:0008006" key="4">
    <source>
        <dbReference type="Google" id="ProtNLM"/>
    </source>
</evidence>
<dbReference type="EMBL" id="QGKV02000649">
    <property type="protein sequence ID" value="KAF3577295.1"/>
    <property type="molecule type" value="Genomic_DNA"/>
</dbReference>
<dbReference type="PANTHER" id="PTHR31286:SF173">
    <property type="entry name" value="DUF4283 DOMAIN-CONTAINING PROTEIN"/>
    <property type="match status" value="1"/>
</dbReference>
<sequence length="172" mass="19082">MDQFSSKALHPETIACSSFEVAKVFVNVDVSKALPKEMNFSSKGKEFMVEFHYPWLPSRCQHCDKWGHGEKVCALKRKGKEKEASSASKSKEVEGSKEVVDVGDTCKEGKEVMMGESSTYRVEEAALNTRTDDVVKWLQVSPGKVGRSAPKIDDSKIQISASKFTVLSINDE</sequence>
<comment type="caution">
    <text evidence="2">The sequence shown here is derived from an EMBL/GenBank/DDBJ whole genome shotgun (WGS) entry which is preliminary data.</text>
</comment>
<proteinExistence type="predicted"/>
<name>A0ABQ7DJ39_BRACR</name>
<keyword evidence="3" id="KW-1185">Reference proteome</keyword>
<dbReference type="InterPro" id="IPR040256">
    <property type="entry name" value="At4g02000-like"/>
</dbReference>
<evidence type="ECO:0000256" key="1">
    <source>
        <dbReference type="SAM" id="MobiDB-lite"/>
    </source>
</evidence>
<organism evidence="2 3">
    <name type="scientific">Brassica cretica</name>
    <name type="common">Mustard</name>
    <dbReference type="NCBI Taxonomy" id="69181"/>
    <lineage>
        <taxon>Eukaryota</taxon>
        <taxon>Viridiplantae</taxon>
        <taxon>Streptophyta</taxon>
        <taxon>Embryophyta</taxon>
        <taxon>Tracheophyta</taxon>
        <taxon>Spermatophyta</taxon>
        <taxon>Magnoliopsida</taxon>
        <taxon>eudicotyledons</taxon>
        <taxon>Gunneridae</taxon>
        <taxon>Pentapetalae</taxon>
        <taxon>rosids</taxon>
        <taxon>malvids</taxon>
        <taxon>Brassicales</taxon>
        <taxon>Brassicaceae</taxon>
        <taxon>Brassiceae</taxon>
        <taxon>Brassica</taxon>
    </lineage>
</organism>
<dbReference type="PANTHER" id="PTHR31286">
    <property type="entry name" value="GLYCINE-RICH CELL WALL STRUCTURAL PROTEIN 1.8-LIKE"/>
    <property type="match status" value="1"/>
</dbReference>
<feature type="region of interest" description="Disordered" evidence="1">
    <location>
        <begin position="77"/>
        <end position="99"/>
    </location>
</feature>
<reference evidence="2 3" key="1">
    <citation type="journal article" date="2020" name="BMC Genomics">
        <title>Intraspecific diversification of the crop wild relative Brassica cretica Lam. using demographic model selection.</title>
        <authorList>
            <person name="Kioukis A."/>
            <person name="Michalopoulou V.A."/>
            <person name="Briers L."/>
            <person name="Pirintsos S."/>
            <person name="Studholme D.J."/>
            <person name="Pavlidis P."/>
            <person name="Sarris P.F."/>
        </authorList>
    </citation>
    <scope>NUCLEOTIDE SEQUENCE [LARGE SCALE GENOMIC DNA]</scope>
    <source>
        <strain evidence="3">cv. PFS-1207/04</strain>
    </source>
</reference>
<evidence type="ECO:0000313" key="2">
    <source>
        <dbReference type="EMBL" id="KAF3577295.1"/>
    </source>
</evidence>
<gene>
    <name evidence="2" type="ORF">DY000_02031554</name>
</gene>
<evidence type="ECO:0000313" key="3">
    <source>
        <dbReference type="Proteomes" id="UP000266723"/>
    </source>
</evidence>
<feature type="compositionally biased region" description="Basic and acidic residues" evidence="1">
    <location>
        <begin position="80"/>
        <end position="99"/>
    </location>
</feature>
<dbReference type="Proteomes" id="UP000266723">
    <property type="component" value="Unassembled WGS sequence"/>
</dbReference>